<protein>
    <submittedName>
        <fullName evidence="2">Rubrerythrin</fullName>
    </submittedName>
</protein>
<accession>A0A0L6TW50</accession>
<name>A0A0L6TW50_9FIRM</name>
<keyword evidence="3" id="KW-1185">Reference proteome</keyword>
<dbReference type="OrthoDB" id="9792569at2"/>
<sequence>MNSLEFAINMEHDGEKFYREQAEINKDNNLNAVFLLLAKDEANHASILENALNKLSYELTENKTLSQYNNVFKGSTEFKKEFKEIPNQLDAYKFALDIERRSIDLYEKLLAESTDDKTKTLFGYLVKQEKEHFNIFNELILLVERPQEWVEDAEFGIREDY</sequence>
<dbReference type="Gene3D" id="1.20.1260.10">
    <property type="match status" value="1"/>
</dbReference>
<dbReference type="InterPro" id="IPR012347">
    <property type="entry name" value="Ferritin-like"/>
</dbReference>
<dbReference type="AlphaFoldDB" id="A0A0L6TW50"/>
<dbReference type="PANTHER" id="PTHR33531">
    <property type="entry name" value="RUBRERYTHRIN SUBFAMILY"/>
    <property type="match status" value="1"/>
</dbReference>
<dbReference type="InterPro" id="IPR009078">
    <property type="entry name" value="Ferritin-like_SF"/>
</dbReference>
<dbReference type="InterPro" id="IPR003251">
    <property type="entry name" value="Rr_diiron-bd_dom"/>
</dbReference>
<evidence type="ECO:0000313" key="3">
    <source>
        <dbReference type="Proteomes" id="UP000036873"/>
    </source>
</evidence>
<comment type="caution">
    <text evidence="2">The sequence shown here is derived from an EMBL/GenBank/DDBJ whole genome shotgun (WGS) entry which is preliminary data.</text>
</comment>
<dbReference type="Pfam" id="PF02915">
    <property type="entry name" value="Rubrerythrin"/>
    <property type="match status" value="1"/>
</dbReference>
<gene>
    <name evidence="2" type="ORF">AKG39_17430</name>
</gene>
<dbReference type="PANTHER" id="PTHR33531:SF7">
    <property type="entry name" value="HYPOTHETICAL MEMBRANE PROTEIN, CONSERVED"/>
    <property type="match status" value="1"/>
</dbReference>
<dbReference type="EMBL" id="LGYO01000058">
    <property type="protein sequence ID" value="KNZ40491.1"/>
    <property type="molecule type" value="Genomic_DNA"/>
</dbReference>
<evidence type="ECO:0000313" key="2">
    <source>
        <dbReference type="EMBL" id="KNZ40491.1"/>
    </source>
</evidence>
<feature type="domain" description="Rubrerythrin diiron-binding" evidence="1">
    <location>
        <begin position="3"/>
        <end position="139"/>
    </location>
</feature>
<dbReference type="CDD" id="cd01045">
    <property type="entry name" value="Ferritin_like_AB"/>
    <property type="match status" value="1"/>
</dbReference>
<dbReference type="GO" id="GO:0046872">
    <property type="term" value="F:metal ion binding"/>
    <property type="evidence" value="ECO:0007669"/>
    <property type="project" value="InterPro"/>
</dbReference>
<dbReference type="Proteomes" id="UP000036873">
    <property type="component" value="Unassembled WGS sequence"/>
</dbReference>
<organism evidence="2 3">
    <name type="scientific">Acetobacterium bakii</name>
    <dbReference type="NCBI Taxonomy" id="52689"/>
    <lineage>
        <taxon>Bacteria</taxon>
        <taxon>Bacillati</taxon>
        <taxon>Bacillota</taxon>
        <taxon>Clostridia</taxon>
        <taxon>Eubacteriales</taxon>
        <taxon>Eubacteriaceae</taxon>
        <taxon>Acetobacterium</taxon>
    </lineage>
</organism>
<dbReference type="STRING" id="52689.AKG39_17430"/>
<dbReference type="RefSeq" id="WP_050741676.1">
    <property type="nucleotide sequence ID" value="NZ_LGYO01000058.1"/>
</dbReference>
<proteinExistence type="predicted"/>
<dbReference type="SUPFAM" id="SSF47240">
    <property type="entry name" value="Ferritin-like"/>
    <property type="match status" value="1"/>
</dbReference>
<reference evidence="3" key="1">
    <citation type="submission" date="2015-07" db="EMBL/GenBank/DDBJ databases">
        <title>Draft genome sequence of Acetobacterium bakii DSM 8293, a potential psychrophilic chemical producer through syngas fermentation.</title>
        <authorList>
            <person name="Song Y."/>
            <person name="Hwang S."/>
            <person name="Cho B.-K."/>
        </authorList>
    </citation>
    <scope>NUCLEOTIDE SEQUENCE [LARGE SCALE GENOMIC DNA]</scope>
    <source>
        <strain evidence="3">DSM 8239</strain>
    </source>
</reference>
<evidence type="ECO:0000259" key="1">
    <source>
        <dbReference type="Pfam" id="PF02915"/>
    </source>
</evidence>
<dbReference type="GO" id="GO:0016491">
    <property type="term" value="F:oxidoreductase activity"/>
    <property type="evidence" value="ECO:0007669"/>
    <property type="project" value="InterPro"/>
</dbReference>